<evidence type="ECO:0000256" key="1">
    <source>
        <dbReference type="ARBA" id="ARBA00001947"/>
    </source>
</evidence>
<dbReference type="UniPathway" id="UPA00359">
    <property type="reaction ID" value="UER00478"/>
</dbReference>
<keyword evidence="6 12" id="KW-0441">Lipid A biosynthesis</keyword>
<comment type="function">
    <text evidence="2 12">Catalyzes the hydrolysis of UDP-3-O-myristoyl-N-acetylglucosamine to form UDP-3-O-myristoylglucosamine and acetate, the committed step in lipid A biosynthesis.</text>
</comment>
<evidence type="ECO:0000256" key="5">
    <source>
        <dbReference type="ARBA" id="ARBA00022516"/>
    </source>
</evidence>
<dbReference type="Gene3D" id="3.30.230.20">
    <property type="entry name" value="lpxc deacetylase, domain 1"/>
    <property type="match status" value="1"/>
</dbReference>
<keyword evidence="10 12" id="KW-0443">Lipid metabolism</keyword>
<evidence type="ECO:0000256" key="4">
    <source>
        <dbReference type="ARBA" id="ARBA00012745"/>
    </source>
</evidence>
<dbReference type="EMBL" id="CP003804">
    <property type="protein sequence ID" value="AGF47849.1"/>
    <property type="molecule type" value="Genomic_DNA"/>
</dbReference>
<dbReference type="KEGG" id="kct:CDEE_0890"/>
<evidence type="ECO:0000313" key="14">
    <source>
        <dbReference type="Proteomes" id="UP000011686"/>
    </source>
</evidence>
<dbReference type="Gene3D" id="3.30.1700.10">
    <property type="entry name" value="lpxc deacetylase, domain 2"/>
    <property type="match status" value="1"/>
</dbReference>
<dbReference type="Proteomes" id="UP000011686">
    <property type="component" value="Chromosome"/>
</dbReference>
<gene>
    <name evidence="12" type="primary">lpxC</name>
    <name evidence="13" type="ORF">CDEE_0890</name>
</gene>
<organism evidence="13 14">
    <name type="scientific">Candidatus Kinetoplastidibacterium crithidiae TCC036E</name>
    <dbReference type="NCBI Taxonomy" id="1208918"/>
    <lineage>
        <taxon>Bacteria</taxon>
        <taxon>Pseudomonadati</taxon>
        <taxon>Pseudomonadota</taxon>
        <taxon>Betaproteobacteria</taxon>
        <taxon>Candidatus Kinetoplastidibacterium</taxon>
    </lineage>
</organism>
<feature type="binding site" evidence="12">
    <location>
        <position position="245"/>
    </location>
    <ligand>
        <name>Zn(2+)</name>
        <dbReference type="ChEBI" id="CHEBI:29105"/>
    </ligand>
</feature>
<sequence length="291" mass="32488">MLKQCSIQKVVSIRGIGIHSGQIVDLVLRPANVNSGIVFHRVDINPTIDIPACANYVCNTKLATVLQYGDVRVSTVEHLMSALCGLGIDNLHVDINAEELPIMDGSSISFVNLLLAAGIVEQNKPKKFIKIIKPIEVFDECEKYRKYAKLEPCSEFVINFSIDYNHPAIMDTASNMEINISKETYIKDISMARTFGFIEDVNYLRSKGLALGASLKNVIVLDHNKVVNDEGLRYKDEFLRHKILDAIGDLYLLGHPLLARYTASKSGHSLNNKLVRSLLKTKDACEYITFC</sequence>
<keyword evidence="8 12" id="KW-0378">Hydrolase</keyword>
<evidence type="ECO:0000313" key="13">
    <source>
        <dbReference type="EMBL" id="AGF47849.1"/>
    </source>
</evidence>
<protein>
    <recommendedName>
        <fullName evidence="4 12">UDP-3-O-acyl-N-acetylglucosamine deacetylase</fullName>
        <shortName evidence="12">UDP-3-O-acyl-GlcNAc deacetylase</shortName>
        <ecNumber evidence="4 12">3.5.1.108</ecNumber>
    </recommendedName>
    <alternativeName>
        <fullName evidence="12">UDP-3-O-[R-3-hydroxymyristoyl]-N-acetylglucosamine deacetylase</fullName>
    </alternativeName>
</protein>
<evidence type="ECO:0000256" key="12">
    <source>
        <dbReference type="HAMAP-Rule" id="MF_00388"/>
    </source>
</evidence>
<feature type="binding site" evidence="12">
    <location>
        <position position="241"/>
    </location>
    <ligand>
        <name>Zn(2+)</name>
        <dbReference type="ChEBI" id="CHEBI:29105"/>
    </ligand>
</feature>
<evidence type="ECO:0000256" key="10">
    <source>
        <dbReference type="ARBA" id="ARBA00023098"/>
    </source>
</evidence>
<keyword evidence="5 12" id="KW-0444">Lipid biosynthesis</keyword>
<dbReference type="STRING" id="1208918.CDEE_0890"/>
<evidence type="ECO:0000256" key="6">
    <source>
        <dbReference type="ARBA" id="ARBA00022556"/>
    </source>
</evidence>
<evidence type="ECO:0000256" key="7">
    <source>
        <dbReference type="ARBA" id="ARBA00022723"/>
    </source>
</evidence>
<comment type="cofactor">
    <cofactor evidence="1 12">
        <name>Zn(2+)</name>
        <dbReference type="ChEBI" id="CHEBI:29105"/>
    </cofactor>
</comment>
<dbReference type="NCBIfam" id="TIGR00325">
    <property type="entry name" value="lpxC"/>
    <property type="match status" value="1"/>
</dbReference>
<dbReference type="GO" id="GO:0009245">
    <property type="term" value="P:lipid A biosynthetic process"/>
    <property type="evidence" value="ECO:0007669"/>
    <property type="project" value="UniProtKB-UniRule"/>
</dbReference>
<accession>M1LXB9</accession>
<dbReference type="PANTHER" id="PTHR33694">
    <property type="entry name" value="UDP-3-O-ACYL-N-ACETYLGLUCOSAMINE DEACETYLASE 1, MITOCHONDRIAL-RELATED"/>
    <property type="match status" value="1"/>
</dbReference>
<evidence type="ECO:0000256" key="3">
    <source>
        <dbReference type="ARBA" id="ARBA00005002"/>
    </source>
</evidence>
<keyword evidence="7 12" id="KW-0479">Metal-binding</keyword>
<comment type="similarity">
    <text evidence="12">Belongs to the LpxC family.</text>
</comment>
<keyword evidence="9 12" id="KW-0862">Zinc</keyword>
<dbReference type="HAMAP" id="MF_00388">
    <property type="entry name" value="LpxC"/>
    <property type="match status" value="1"/>
</dbReference>
<evidence type="ECO:0000256" key="11">
    <source>
        <dbReference type="ARBA" id="ARBA00024535"/>
    </source>
</evidence>
<dbReference type="InterPro" id="IPR020568">
    <property type="entry name" value="Ribosomal_Su5_D2-typ_SF"/>
</dbReference>
<dbReference type="PANTHER" id="PTHR33694:SF1">
    <property type="entry name" value="UDP-3-O-ACYL-N-ACETYLGLUCOSAMINE DEACETYLASE 1, MITOCHONDRIAL-RELATED"/>
    <property type="match status" value="1"/>
</dbReference>
<comment type="pathway">
    <text evidence="3 12">Glycolipid biosynthesis; lipid IV(A) biosynthesis; lipid IV(A) from (3R)-3-hydroxytetradecanoyl-[acyl-carrier-protein] and UDP-N-acetyl-alpha-D-glucosamine: step 2/6.</text>
</comment>
<evidence type="ECO:0000256" key="2">
    <source>
        <dbReference type="ARBA" id="ARBA00002923"/>
    </source>
</evidence>
<proteinExistence type="inferred from homology"/>
<dbReference type="RefSeq" id="WP_015238309.1">
    <property type="nucleotide sequence ID" value="NC_020283.1"/>
</dbReference>
<dbReference type="GO" id="GO:0103117">
    <property type="term" value="F:UDP-3-O-acyl-N-acetylglucosamine deacetylase activity"/>
    <property type="evidence" value="ECO:0007669"/>
    <property type="project" value="UniProtKB-UniRule"/>
</dbReference>
<dbReference type="GO" id="GO:0016020">
    <property type="term" value="C:membrane"/>
    <property type="evidence" value="ECO:0007669"/>
    <property type="project" value="GOC"/>
</dbReference>
<dbReference type="AlphaFoldDB" id="M1LXB9"/>
<dbReference type="InterPro" id="IPR011334">
    <property type="entry name" value="UDP-acyl_GlcNac_deAcase_C"/>
</dbReference>
<dbReference type="eggNOG" id="COG0774">
    <property type="taxonomic scope" value="Bacteria"/>
</dbReference>
<dbReference type="InterPro" id="IPR004463">
    <property type="entry name" value="UDP-acyl_GlcNac_deAcase"/>
</dbReference>
<dbReference type="GO" id="GO:0046872">
    <property type="term" value="F:metal ion binding"/>
    <property type="evidence" value="ECO:0007669"/>
    <property type="project" value="UniProtKB-KW"/>
</dbReference>
<keyword evidence="14" id="KW-1185">Reference proteome</keyword>
<evidence type="ECO:0000256" key="9">
    <source>
        <dbReference type="ARBA" id="ARBA00022833"/>
    </source>
</evidence>
<reference evidence="13 14" key="1">
    <citation type="journal article" date="2013" name="Genome Biol. Evol.">
        <title>Genome evolution and phylogenomic analysis of candidatus kinetoplastibacterium, the betaproteobacterial endosymbionts of strigomonas and angomonas.</title>
        <authorList>
            <person name="Alves J.M."/>
            <person name="Serrano M.G."/>
            <person name="Maia da Silva F."/>
            <person name="Voegtly L.J."/>
            <person name="Matveyev A.V."/>
            <person name="Teixeira M.M."/>
            <person name="Camargo E.P."/>
            <person name="Buck G.A."/>
        </authorList>
    </citation>
    <scope>NUCLEOTIDE SEQUENCE [LARGE SCALE GENOMIC DNA]</scope>
    <source>
        <strain evidence="13 14">TCC036E</strain>
    </source>
</reference>
<dbReference type="SUPFAM" id="SSF54211">
    <property type="entry name" value="Ribosomal protein S5 domain 2-like"/>
    <property type="match status" value="2"/>
</dbReference>
<name>M1LXB9_9PROT</name>
<dbReference type="EC" id="3.5.1.108" evidence="4 12"/>
<dbReference type="HOGENOM" id="CLU_046528_1_0_4"/>
<feature type="binding site" evidence="12">
    <location>
        <position position="78"/>
    </location>
    <ligand>
        <name>Zn(2+)</name>
        <dbReference type="ChEBI" id="CHEBI:29105"/>
    </ligand>
</feature>
<feature type="active site" description="Proton donor" evidence="12">
    <location>
        <position position="268"/>
    </location>
</feature>
<dbReference type="PATRIC" id="fig|1208918.3.peg.549"/>
<evidence type="ECO:0000256" key="8">
    <source>
        <dbReference type="ARBA" id="ARBA00022801"/>
    </source>
</evidence>
<dbReference type="Pfam" id="PF03331">
    <property type="entry name" value="LpxC"/>
    <property type="match status" value="1"/>
</dbReference>
<comment type="catalytic activity">
    <reaction evidence="11 12">
        <text>a UDP-3-O-[(3R)-3-hydroxyacyl]-N-acetyl-alpha-D-glucosamine + H2O = a UDP-3-O-[(3R)-3-hydroxyacyl]-alpha-D-glucosamine + acetate</text>
        <dbReference type="Rhea" id="RHEA:67816"/>
        <dbReference type="ChEBI" id="CHEBI:15377"/>
        <dbReference type="ChEBI" id="CHEBI:30089"/>
        <dbReference type="ChEBI" id="CHEBI:137740"/>
        <dbReference type="ChEBI" id="CHEBI:173225"/>
        <dbReference type="EC" id="3.5.1.108"/>
    </reaction>
</comment>
<dbReference type="InterPro" id="IPR015870">
    <property type="entry name" value="UDP-acyl_N-AcGlcN_deAcase_N"/>
</dbReference>